<evidence type="ECO:0000313" key="1">
    <source>
        <dbReference type="EMBL" id="RAG87444.1"/>
    </source>
</evidence>
<protein>
    <submittedName>
        <fullName evidence="1">Acyl-CoA carboxylase subunit epsilon</fullName>
    </submittedName>
</protein>
<dbReference type="GO" id="GO:0003989">
    <property type="term" value="F:acetyl-CoA carboxylase activity"/>
    <property type="evidence" value="ECO:0007669"/>
    <property type="project" value="InterPro"/>
</dbReference>
<dbReference type="Pfam" id="PF13822">
    <property type="entry name" value="ACC_epsilon"/>
    <property type="match status" value="1"/>
</dbReference>
<keyword evidence="2" id="KW-1185">Reference proteome</keyword>
<dbReference type="RefSeq" id="WP_111498755.1">
    <property type="nucleotide sequence ID" value="NZ_QKYN01000007.1"/>
</dbReference>
<dbReference type="GO" id="GO:0004658">
    <property type="term" value="F:propionyl-CoA carboxylase activity"/>
    <property type="evidence" value="ECO:0007669"/>
    <property type="project" value="InterPro"/>
</dbReference>
<dbReference type="Proteomes" id="UP000248889">
    <property type="component" value="Unassembled WGS sequence"/>
</dbReference>
<gene>
    <name evidence="1" type="ORF">DN069_00995</name>
</gene>
<name>A0A2X0IQG0_9ACTN</name>
<reference evidence="1 2" key="1">
    <citation type="submission" date="2018-06" db="EMBL/GenBank/DDBJ databases">
        <title>Streptacidiphilus pinicola sp. nov., isolated from pine grove soil.</title>
        <authorList>
            <person name="Roh S.G."/>
            <person name="Park S."/>
            <person name="Kim M.-K."/>
            <person name="Yun B.-R."/>
            <person name="Park J."/>
            <person name="Kim M.J."/>
            <person name="Kim Y.S."/>
            <person name="Kim S.B."/>
        </authorList>
    </citation>
    <scope>NUCLEOTIDE SEQUENCE [LARGE SCALE GENOMIC DNA]</scope>
    <source>
        <strain evidence="1 2">MMS16-CNU450</strain>
    </source>
</reference>
<evidence type="ECO:0000313" key="2">
    <source>
        <dbReference type="Proteomes" id="UP000248889"/>
    </source>
</evidence>
<dbReference type="InterPro" id="IPR032716">
    <property type="entry name" value="ACC_epsilon"/>
</dbReference>
<accession>A0A2X0IQG0</accession>
<sequence>MAPIRVLHGQPNPEELAAVLAVVSARAAAGAAAAPEEPPAGVWRDRAALVRRMPQPGPNAWRTSAWAGR</sequence>
<comment type="caution">
    <text evidence="1">The sequence shown here is derived from an EMBL/GenBank/DDBJ whole genome shotgun (WGS) entry which is preliminary data.</text>
</comment>
<organism evidence="1 2">
    <name type="scientific">Streptacidiphilus pinicola</name>
    <dbReference type="NCBI Taxonomy" id="2219663"/>
    <lineage>
        <taxon>Bacteria</taxon>
        <taxon>Bacillati</taxon>
        <taxon>Actinomycetota</taxon>
        <taxon>Actinomycetes</taxon>
        <taxon>Kitasatosporales</taxon>
        <taxon>Streptomycetaceae</taxon>
        <taxon>Streptacidiphilus</taxon>
    </lineage>
</organism>
<proteinExistence type="predicted"/>
<dbReference type="AlphaFoldDB" id="A0A2X0IQG0"/>
<dbReference type="EMBL" id="QKYN01000007">
    <property type="protein sequence ID" value="RAG87444.1"/>
    <property type="molecule type" value="Genomic_DNA"/>
</dbReference>